<dbReference type="EMBL" id="AP015036">
    <property type="protein sequence ID" value="BAT80486.1"/>
    <property type="molecule type" value="Genomic_DNA"/>
</dbReference>
<protein>
    <submittedName>
        <fullName evidence="1">Uncharacterized protein</fullName>
    </submittedName>
</protein>
<evidence type="ECO:0000313" key="1">
    <source>
        <dbReference type="EMBL" id="BAT80486.1"/>
    </source>
</evidence>
<accession>A0A0S3RIZ4</accession>
<evidence type="ECO:0000313" key="2">
    <source>
        <dbReference type="Proteomes" id="UP000291084"/>
    </source>
</evidence>
<reference evidence="1 2" key="1">
    <citation type="journal article" date="2015" name="Sci. Rep.">
        <title>The power of single molecule real-time sequencing technology in the de novo assembly of a eukaryotic genome.</title>
        <authorList>
            <person name="Sakai H."/>
            <person name="Naito K."/>
            <person name="Ogiso-Tanaka E."/>
            <person name="Takahashi Y."/>
            <person name="Iseki K."/>
            <person name="Muto C."/>
            <person name="Satou K."/>
            <person name="Teruya K."/>
            <person name="Shiroma A."/>
            <person name="Shimoji M."/>
            <person name="Hirano T."/>
            <person name="Itoh T."/>
            <person name="Kaga A."/>
            <person name="Tomooka N."/>
        </authorList>
    </citation>
    <scope>NUCLEOTIDE SEQUENCE [LARGE SCALE GENOMIC DNA]</scope>
    <source>
        <strain evidence="2">cv. Shumari</strain>
    </source>
</reference>
<dbReference type="Proteomes" id="UP000291084">
    <property type="component" value="Chromosome 3"/>
</dbReference>
<sequence>MMIPVAVGSSSLCWKFLSFTFFSKVGGSLSSSSFPKMKSYPPRMVVAAERVLSWWLADQTRLASSPMPRYKKDRVLPLVVQLVVYVPRAAGCSPGVSSFSRDPSLHLWVSSPLSKQHSQKANLPKPKLREFSLEVYHSLFPPILFFLSWKKDVTESYCWRISLVIHLLLFSTSLTKIFFSFQKIPEPKWQQACSLLPFWTWQVLDLKC</sequence>
<proteinExistence type="predicted"/>
<gene>
    <name evidence="1" type="primary">Vigan.03G007300</name>
    <name evidence="1" type="ORF">VIGAN_03007300</name>
</gene>
<keyword evidence="2" id="KW-1185">Reference proteome</keyword>
<name>A0A0S3RIZ4_PHAAN</name>
<organism evidence="1 2">
    <name type="scientific">Vigna angularis var. angularis</name>
    <dbReference type="NCBI Taxonomy" id="157739"/>
    <lineage>
        <taxon>Eukaryota</taxon>
        <taxon>Viridiplantae</taxon>
        <taxon>Streptophyta</taxon>
        <taxon>Embryophyta</taxon>
        <taxon>Tracheophyta</taxon>
        <taxon>Spermatophyta</taxon>
        <taxon>Magnoliopsida</taxon>
        <taxon>eudicotyledons</taxon>
        <taxon>Gunneridae</taxon>
        <taxon>Pentapetalae</taxon>
        <taxon>rosids</taxon>
        <taxon>fabids</taxon>
        <taxon>Fabales</taxon>
        <taxon>Fabaceae</taxon>
        <taxon>Papilionoideae</taxon>
        <taxon>50 kb inversion clade</taxon>
        <taxon>NPAAA clade</taxon>
        <taxon>indigoferoid/millettioid clade</taxon>
        <taxon>Phaseoleae</taxon>
        <taxon>Vigna</taxon>
    </lineage>
</organism>
<dbReference type="AlphaFoldDB" id="A0A0S3RIZ4"/>